<dbReference type="EMBL" id="LAZR01029071">
    <property type="protein sequence ID" value="KKL60666.1"/>
    <property type="molecule type" value="Genomic_DNA"/>
</dbReference>
<sequence>MLNIWAMLRNLKKVKKMIDVRNCFTHAYSAGTFADFAQALTADAASTNVIDFSANAKVTAGMTKPPWLVVRVVAAFVTLTSLEIALETDTDSGFATVLKEIMTWHFALGKMTAGALLINQPFGHWKIQRWIRLYFNVVGSNPGSGSSLIAYIADGPEPAEVAVDEITL</sequence>
<accession>A0A0F9E3G3</accession>
<dbReference type="Pfam" id="PF21190">
    <property type="entry name" value="Bbp16"/>
    <property type="match status" value="1"/>
</dbReference>
<comment type="caution">
    <text evidence="1">The sequence shown here is derived from an EMBL/GenBank/DDBJ whole genome shotgun (WGS) entry which is preliminary data.</text>
</comment>
<organism evidence="1">
    <name type="scientific">marine sediment metagenome</name>
    <dbReference type="NCBI Taxonomy" id="412755"/>
    <lineage>
        <taxon>unclassified sequences</taxon>
        <taxon>metagenomes</taxon>
        <taxon>ecological metagenomes</taxon>
    </lineage>
</organism>
<reference evidence="1" key="1">
    <citation type="journal article" date="2015" name="Nature">
        <title>Complex archaea that bridge the gap between prokaryotes and eukaryotes.</title>
        <authorList>
            <person name="Spang A."/>
            <person name="Saw J.H."/>
            <person name="Jorgensen S.L."/>
            <person name="Zaremba-Niedzwiedzka K."/>
            <person name="Martijn J."/>
            <person name="Lind A.E."/>
            <person name="van Eijk R."/>
            <person name="Schleper C."/>
            <person name="Guy L."/>
            <person name="Ettema T.J."/>
        </authorList>
    </citation>
    <scope>NUCLEOTIDE SEQUENCE</scope>
</reference>
<protein>
    <submittedName>
        <fullName evidence="1">Uncharacterized protein</fullName>
    </submittedName>
</protein>
<evidence type="ECO:0000313" key="1">
    <source>
        <dbReference type="EMBL" id="KKL60666.1"/>
    </source>
</evidence>
<proteinExistence type="predicted"/>
<dbReference type="Gene3D" id="2.60.120.1110">
    <property type="match status" value="1"/>
</dbReference>
<name>A0A0F9E3G3_9ZZZZ</name>
<dbReference type="InterPro" id="IPR048922">
    <property type="entry name" value="Bbp16"/>
</dbReference>
<dbReference type="AlphaFoldDB" id="A0A0F9E3G3"/>
<gene>
    <name evidence="1" type="ORF">LCGC14_2203040</name>
</gene>